<dbReference type="AlphaFoldDB" id="A0A2V5LNI2"/>
<name>A0A2V5LNI2_9MICC</name>
<dbReference type="InterPro" id="IPR051448">
    <property type="entry name" value="CdaR-like_regulators"/>
</dbReference>
<gene>
    <name evidence="2" type="ORF">CVV68_02945</name>
</gene>
<accession>A0A2V5LNI2</accession>
<protein>
    <recommendedName>
        <fullName evidence="1">PucR C-terminal helix-turn-helix domain-containing protein</fullName>
    </recommendedName>
</protein>
<sequence length="93" mass="10256">MDGRDDIAGILAHDAEQQTDYLVTLRSYLATSGSTSAMAAGLHVHNNTVRYRLACLGKDFCIDLVDPQTRLWLWLRITTMDLAPKATAGLVIH</sequence>
<dbReference type="InterPro" id="IPR042070">
    <property type="entry name" value="PucR_C-HTH_sf"/>
</dbReference>
<evidence type="ECO:0000313" key="2">
    <source>
        <dbReference type="EMBL" id="PYI69370.1"/>
    </source>
</evidence>
<evidence type="ECO:0000259" key="1">
    <source>
        <dbReference type="Pfam" id="PF13556"/>
    </source>
</evidence>
<comment type="caution">
    <text evidence="2">The sequence shown here is derived from an EMBL/GenBank/DDBJ whole genome shotgun (WGS) entry which is preliminary data.</text>
</comment>
<dbReference type="PANTHER" id="PTHR33744">
    <property type="entry name" value="CARBOHYDRATE DIACID REGULATOR"/>
    <property type="match status" value="1"/>
</dbReference>
<dbReference type="EMBL" id="QJVD01000002">
    <property type="protein sequence ID" value="PYI69370.1"/>
    <property type="molecule type" value="Genomic_DNA"/>
</dbReference>
<proteinExistence type="predicted"/>
<dbReference type="Proteomes" id="UP000247832">
    <property type="component" value="Unassembled WGS sequence"/>
</dbReference>
<feature type="domain" description="PucR C-terminal helix-turn-helix" evidence="1">
    <location>
        <begin position="22"/>
        <end position="75"/>
    </location>
</feature>
<dbReference type="InterPro" id="IPR025736">
    <property type="entry name" value="PucR_C-HTH_dom"/>
</dbReference>
<dbReference type="PANTHER" id="PTHR33744:SF1">
    <property type="entry name" value="DNA-BINDING TRANSCRIPTIONAL ACTIVATOR ADER"/>
    <property type="match status" value="1"/>
</dbReference>
<evidence type="ECO:0000313" key="3">
    <source>
        <dbReference type="Proteomes" id="UP000247832"/>
    </source>
</evidence>
<reference evidence="2 3" key="1">
    <citation type="submission" date="2018-05" db="EMBL/GenBank/DDBJ databases">
        <title>Genetic diversity of glacier-inhabiting Cryobacterium bacteria in China and description of Cryobacterium mengkeensis sp. nov. and Arthrobacter glacialis sp. nov.</title>
        <authorList>
            <person name="Liu Q."/>
            <person name="Xin Y.-H."/>
        </authorList>
    </citation>
    <scope>NUCLEOTIDE SEQUENCE [LARGE SCALE GENOMIC DNA]</scope>
    <source>
        <strain evidence="2 3">LI2</strain>
    </source>
</reference>
<dbReference type="Pfam" id="PF13556">
    <property type="entry name" value="HTH_30"/>
    <property type="match status" value="1"/>
</dbReference>
<keyword evidence="3" id="KW-1185">Reference proteome</keyword>
<dbReference type="OrthoDB" id="3190266at2"/>
<organism evidence="2 3">
    <name type="scientific">Arthrobacter livingstonensis</name>
    <dbReference type="NCBI Taxonomy" id="670078"/>
    <lineage>
        <taxon>Bacteria</taxon>
        <taxon>Bacillati</taxon>
        <taxon>Actinomycetota</taxon>
        <taxon>Actinomycetes</taxon>
        <taxon>Micrococcales</taxon>
        <taxon>Micrococcaceae</taxon>
        <taxon>Arthrobacter</taxon>
    </lineage>
</organism>
<dbReference type="Gene3D" id="1.10.10.2840">
    <property type="entry name" value="PucR C-terminal helix-turn-helix domain"/>
    <property type="match status" value="1"/>
</dbReference>